<accession>A0A8I3A7H9</accession>
<evidence type="ECO:0000256" key="1">
    <source>
        <dbReference type="ARBA" id="ARBA00022723"/>
    </source>
</evidence>
<dbReference type="Pfam" id="PF23010">
    <property type="entry name" value="RA_3"/>
    <property type="match status" value="1"/>
</dbReference>
<dbReference type="InterPro" id="IPR032675">
    <property type="entry name" value="LRR_dom_sf"/>
</dbReference>
<evidence type="ECO:0000313" key="4">
    <source>
        <dbReference type="EMBL" id="KAG6374581.1"/>
    </source>
</evidence>
<dbReference type="SUPFAM" id="SSF52058">
    <property type="entry name" value="L domain-like"/>
    <property type="match status" value="1"/>
</dbReference>
<keyword evidence="2" id="KW-0460">Magnesium</keyword>
<dbReference type="InterPro" id="IPR000159">
    <property type="entry name" value="RA_dom"/>
</dbReference>
<keyword evidence="1" id="KW-0479">Metal-binding</keyword>
<dbReference type="OrthoDB" id="2689762at2759"/>
<feature type="domain" description="Ras-associating" evidence="3">
    <location>
        <begin position="82"/>
        <end position="181"/>
    </location>
</feature>
<evidence type="ECO:0000313" key="5">
    <source>
        <dbReference type="Proteomes" id="UP000683000"/>
    </source>
</evidence>
<dbReference type="InterPro" id="IPR001611">
    <property type="entry name" value="Leu-rich_rpt"/>
</dbReference>
<dbReference type="EMBL" id="JAGFBS010000017">
    <property type="protein sequence ID" value="KAG6374581.1"/>
    <property type="molecule type" value="Genomic_DNA"/>
</dbReference>
<dbReference type="PROSITE" id="PS50200">
    <property type="entry name" value="RA"/>
    <property type="match status" value="1"/>
</dbReference>
<dbReference type="AlphaFoldDB" id="A0A8I3A7H9"/>
<protein>
    <recommendedName>
        <fullName evidence="3">Ras-associating domain-containing protein</fullName>
    </recommendedName>
</protein>
<evidence type="ECO:0000259" key="3">
    <source>
        <dbReference type="PROSITE" id="PS50200"/>
    </source>
</evidence>
<keyword evidence="5" id="KW-1185">Reference proteome</keyword>
<comment type="caution">
    <text evidence="4">The sequence shown here is derived from an EMBL/GenBank/DDBJ whole genome shotgun (WGS) entry which is preliminary data.</text>
</comment>
<dbReference type="Gene3D" id="3.80.10.10">
    <property type="entry name" value="Ribonuclease Inhibitor"/>
    <property type="match status" value="1"/>
</dbReference>
<dbReference type="GO" id="GO:0007165">
    <property type="term" value="P:signal transduction"/>
    <property type="evidence" value="ECO:0007669"/>
    <property type="project" value="InterPro"/>
</dbReference>
<dbReference type="InterPro" id="IPR055071">
    <property type="entry name" value="RA_PHLPP-like"/>
</dbReference>
<dbReference type="Pfam" id="PF13855">
    <property type="entry name" value="LRR_8"/>
    <property type="match status" value="1"/>
</dbReference>
<sequence length="335" mass="37676">MEHLHDNGEQSTQQWTVPESWEIEKEVTAHGASSGSEESLVASSSLTFDDSSSTATNITMKKRMCRKTHYAHKQTPSTSSSKFVLVCIYCANGSYRVAQIPPHATVADLIPSLNAKVLCDSKRDTHKLYLKEQGRERVLAPTERPTAITRRRLEQARYDQIDSLNYLAVEDMTFLLKFVYKSQLLGSDLNIDNFGYVDLTGCATIPIIFHVNAASIALLDLSQHAMVEIPLESCTALRKLRLSNMAMKKEKVPQSVRHSASLHRLDLSCNRIVDLDDAGLDRIPGLSILKLQNNRIEQLPWYFPRLRMLMILNISSSKFSRHLRDACPAGPQHIA</sequence>
<dbReference type="Proteomes" id="UP000683000">
    <property type="component" value="Unassembled WGS sequence"/>
</dbReference>
<name>A0A8I3A7H9_9AGAM</name>
<dbReference type="GO" id="GO:0046872">
    <property type="term" value="F:metal ion binding"/>
    <property type="evidence" value="ECO:0007669"/>
    <property type="project" value="UniProtKB-KW"/>
</dbReference>
<proteinExistence type="predicted"/>
<evidence type="ECO:0000256" key="2">
    <source>
        <dbReference type="ARBA" id="ARBA00022842"/>
    </source>
</evidence>
<gene>
    <name evidence="4" type="ORF">JVT61DRAFT_3935</name>
</gene>
<reference evidence="4" key="1">
    <citation type="submission" date="2021-03" db="EMBL/GenBank/DDBJ databases">
        <title>Evolutionary innovations through gain and loss of genes in the ectomycorrhizal Boletales.</title>
        <authorList>
            <person name="Wu G."/>
            <person name="Miyauchi S."/>
            <person name="Morin E."/>
            <person name="Yang Z.-L."/>
            <person name="Xu J."/>
            <person name="Martin F.M."/>
        </authorList>
    </citation>
    <scope>NUCLEOTIDE SEQUENCE</scope>
    <source>
        <strain evidence="4">BR01</strain>
    </source>
</reference>
<organism evidence="4 5">
    <name type="scientific">Boletus reticuloceps</name>
    <dbReference type="NCBI Taxonomy" id="495285"/>
    <lineage>
        <taxon>Eukaryota</taxon>
        <taxon>Fungi</taxon>
        <taxon>Dikarya</taxon>
        <taxon>Basidiomycota</taxon>
        <taxon>Agaricomycotina</taxon>
        <taxon>Agaricomycetes</taxon>
        <taxon>Agaricomycetidae</taxon>
        <taxon>Boletales</taxon>
        <taxon>Boletineae</taxon>
        <taxon>Boletaceae</taxon>
        <taxon>Boletoideae</taxon>
        <taxon>Boletus</taxon>
    </lineage>
</organism>